<accession>A0A0C3XPB3</accession>
<feature type="transmembrane region" description="Helical" evidence="1">
    <location>
        <begin position="40"/>
        <end position="61"/>
    </location>
</feature>
<keyword evidence="4" id="KW-1185">Reference proteome</keyword>
<name>G7JZS4_MEDTR</name>
<dbReference type="Proteomes" id="UP000002051">
    <property type="component" value="Chromosome 5"/>
</dbReference>
<dbReference type="EMBL" id="CM001221">
    <property type="protein sequence ID" value="AES98850.2"/>
    <property type="molecule type" value="Genomic_DNA"/>
</dbReference>
<evidence type="ECO:0000313" key="2">
    <source>
        <dbReference type="EMBL" id="AES98850.2"/>
    </source>
</evidence>
<keyword evidence="1" id="KW-0472">Membrane</keyword>
<dbReference type="HOGENOM" id="CLU_2910942_0_0_1"/>
<keyword evidence="1 2" id="KW-0812">Transmembrane</keyword>
<feature type="non-terminal residue" evidence="2">
    <location>
        <position position="62"/>
    </location>
</feature>
<evidence type="ECO:0000256" key="1">
    <source>
        <dbReference type="SAM" id="Phobius"/>
    </source>
</evidence>
<reference evidence="2 4" key="1">
    <citation type="journal article" date="2011" name="Nature">
        <title>The Medicago genome provides insight into the evolution of rhizobial symbioses.</title>
        <authorList>
            <person name="Young N.D."/>
            <person name="Debelle F."/>
            <person name="Oldroyd G.E."/>
            <person name="Geurts R."/>
            <person name="Cannon S.B."/>
            <person name="Udvardi M.K."/>
            <person name="Benedito V.A."/>
            <person name="Mayer K.F."/>
            <person name="Gouzy J."/>
            <person name="Schoof H."/>
            <person name="Van de Peer Y."/>
            <person name="Proost S."/>
            <person name="Cook D.R."/>
            <person name="Meyers B.C."/>
            <person name="Spannagl M."/>
            <person name="Cheung F."/>
            <person name="De Mita S."/>
            <person name="Krishnakumar V."/>
            <person name="Gundlach H."/>
            <person name="Zhou S."/>
            <person name="Mudge J."/>
            <person name="Bharti A.K."/>
            <person name="Murray J.D."/>
            <person name="Naoumkina M.A."/>
            <person name="Rosen B."/>
            <person name="Silverstein K.A."/>
            <person name="Tang H."/>
            <person name="Rombauts S."/>
            <person name="Zhao P.X."/>
            <person name="Zhou P."/>
            <person name="Barbe V."/>
            <person name="Bardou P."/>
            <person name="Bechner M."/>
            <person name="Bellec A."/>
            <person name="Berger A."/>
            <person name="Berges H."/>
            <person name="Bidwell S."/>
            <person name="Bisseling T."/>
            <person name="Choisne N."/>
            <person name="Couloux A."/>
            <person name="Denny R."/>
            <person name="Deshpande S."/>
            <person name="Dai X."/>
            <person name="Doyle J.J."/>
            <person name="Dudez A.M."/>
            <person name="Farmer A.D."/>
            <person name="Fouteau S."/>
            <person name="Franken C."/>
            <person name="Gibelin C."/>
            <person name="Gish J."/>
            <person name="Goldstein S."/>
            <person name="Gonzalez A.J."/>
            <person name="Green P.J."/>
            <person name="Hallab A."/>
            <person name="Hartog M."/>
            <person name="Hua A."/>
            <person name="Humphray S.J."/>
            <person name="Jeong D.H."/>
            <person name="Jing Y."/>
            <person name="Jocker A."/>
            <person name="Kenton S.M."/>
            <person name="Kim D.J."/>
            <person name="Klee K."/>
            <person name="Lai H."/>
            <person name="Lang C."/>
            <person name="Lin S."/>
            <person name="Macmil S.L."/>
            <person name="Magdelenat G."/>
            <person name="Matthews L."/>
            <person name="McCorrison J."/>
            <person name="Monaghan E.L."/>
            <person name="Mun J.H."/>
            <person name="Najar F.Z."/>
            <person name="Nicholson C."/>
            <person name="Noirot C."/>
            <person name="O'Bleness M."/>
            <person name="Paule C.R."/>
            <person name="Poulain J."/>
            <person name="Prion F."/>
            <person name="Qin B."/>
            <person name="Qu C."/>
            <person name="Retzel E.F."/>
            <person name="Riddle C."/>
            <person name="Sallet E."/>
            <person name="Samain S."/>
            <person name="Samson N."/>
            <person name="Sanders I."/>
            <person name="Saurat O."/>
            <person name="Scarpelli C."/>
            <person name="Schiex T."/>
            <person name="Segurens B."/>
            <person name="Severin A.J."/>
            <person name="Sherrier D.J."/>
            <person name="Shi R."/>
            <person name="Sims S."/>
            <person name="Singer S.R."/>
            <person name="Sinharoy S."/>
            <person name="Sterck L."/>
            <person name="Viollet A."/>
            <person name="Wang B.B."/>
            <person name="Wang K."/>
            <person name="Wang M."/>
            <person name="Wang X."/>
            <person name="Warfsmann J."/>
            <person name="Weissenbach J."/>
            <person name="White D.D."/>
            <person name="White J.D."/>
            <person name="Wiley G.B."/>
            <person name="Wincker P."/>
            <person name="Xing Y."/>
            <person name="Yang L."/>
            <person name="Yao Z."/>
            <person name="Ying F."/>
            <person name="Zhai J."/>
            <person name="Zhou L."/>
            <person name="Zuber A."/>
            <person name="Denarie J."/>
            <person name="Dixon R.A."/>
            <person name="May G.D."/>
            <person name="Schwartz D.C."/>
            <person name="Rogers J."/>
            <person name="Quetier F."/>
            <person name="Town C.D."/>
            <person name="Roe B.A."/>
        </authorList>
    </citation>
    <scope>NUCLEOTIDE SEQUENCE [LARGE SCALE GENOMIC DNA]</scope>
    <source>
        <strain evidence="2">A17</strain>
        <strain evidence="3 4">cv. Jemalong A17</strain>
    </source>
</reference>
<dbReference type="EnsemblPlants" id="AES98850">
    <property type="protein sequence ID" value="AES98850"/>
    <property type="gene ID" value="MTR_5g073590"/>
</dbReference>
<reference evidence="2 4" key="2">
    <citation type="journal article" date="2014" name="BMC Genomics">
        <title>An improved genome release (version Mt4.0) for the model legume Medicago truncatula.</title>
        <authorList>
            <person name="Tang H."/>
            <person name="Krishnakumar V."/>
            <person name="Bidwell S."/>
            <person name="Rosen B."/>
            <person name="Chan A."/>
            <person name="Zhou S."/>
            <person name="Gentzbittel L."/>
            <person name="Childs K.L."/>
            <person name="Yandell M."/>
            <person name="Gundlach H."/>
            <person name="Mayer K.F."/>
            <person name="Schwartz D.C."/>
            <person name="Town C.D."/>
        </authorList>
    </citation>
    <scope>GENOME REANNOTATION</scope>
    <source>
        <strain evidence="3 4">cv. Jemalong A17</strain>
    </source>
</reference>
<dbReference type="AlphaFoldDB" id="G7JZS4"/>
<dbReference type="ExpressionAtlas" id="G7JZS4">
    <property type="expression patterns" value="differential"/>
</dbReference>
<proteinExistence type="predicted"/>
<organism evidence="2 4">
    <name type="scientific">Medicago truncatula</name>
    <name type="common">Barrel medic</name>
    <name type="synonym">Medicago tribuloides</name>
    <dbReference type="NCBI Taxonomy" id="3880"/>
    <lineage>
        <taxon>Eukaryota</taxon>
        <taxon>Viridiplantae</taxon>
        <taxon>Streptophyta</taxon>
        <taxon>Embryophyta</taxon>
        <taxon>Tracheophyta</taxon>
        <taxon>Spermatophyta</taxon>
        <taxon>Magnoliopsida</taxon>
        <taxon>eudicotyledons</taxon>
        <taxon>Gunneridae</taxon>
        <taxon>Pentapetalae</taxon>
        <taxon>rosids</taxon>
        <taxon>fabids</taxon>
        <taxon>Fabales</taxon>
        <taxon>Fabaceae</taxon>
        <taxon>Papilionoideae</taxon>
        <taxon>50 kb inversion clade</taxon>
        <taxon>NPAAA clade</taxon>
        <taxon>Hologalegina</taxon>
        <taxon>IRL clade</taxon>
        <taxon>Trifolieae</taxon>
        <taxon>Medicago</taxon>
    </lineage>
</organism>
<accession>G7JZS4</accession>
<protein>
    <submittedName>
        <fullName evidence="2">Transmembrane protein, putative</fullName>
    </submittedName>
</protein>
<evidence type="ECO:0000313" key="3">
    <source>
        <dbReference type="EnsemblPlants" id="AES98850"/>
    </source>
</evidence>
<reference evidence="3" key="3">
    <citation type="submission" date="2015-04" db="UniProtKB">
        <authorList>
            <consortium name="EnsemblPlants"/>
        </authorList>
    </citation>
    <scope>IDENTIFICATION</scope>
    <source>
        <strain evidence="3">cv. Jemalong A17</strain>
    </source>
</reference>
<evidence type="ECO:0000313" key="4">
    <source>
        <dbReference type="Proteomes" id="UP000002051"/>
    </source>
</evidence>
<keyword evidence="1" id="KW-1133">Transmembrane helix</keyword>
<dbReference type="PaxDb" id="3880-AES98850"/>
<sequence length="62" mass="7175">MIKNSLNIIKPINLIEHCRNLQFVAAAEFQHLFGSEKKEFLFSLIVLLTLIQILVSFFITLL</sequence>
<gene>
    <name evidence="2" type="ordered locus">MTR_5g073590</name>
</gene>